<comment type="caution">
    <text evidence="1">The sequence shown here is derived from an EMBL/GenBank/DDBJ whole genome shotgun (WGS) entry which is preliminary data.</text>
</comment>
<protein>
    <recommendedName>
        <fullName evidence="3">Hac prophage II protein</fullName>
    </recommendedName>
</protein>
<dbReference type="Proteomes" id="UP001476247">
    <property type="component" value="Unassembled WGS sequence"/>
</dbReference>
<keyword evidence="2" id="KW-1185">Reference proteome</keyword>
<dbReference type="EMBL" id="BAABUJ010000006">
    <property type="protein sequence ID" value="GAA5796456.1"/>
    <property type="molecule type" value="Genomic_DNA"/>
</dbReference>
<sequence>MSNLVKQTNQYKKQLFQVSPSNQRNKETLATSALRRIMSETSISGLAKKQQLDVSRYQEKKIAKIEQRKNSRRVAKAEE</sequence>
<proteinExistence type="predicted"/>
<organism evidence="1 2">
    <name type="scientific">Helicostylum pulchrum</name>
    <dbReference type="NCBI Taxonomy" id="562976"/>
    <lineage>
        <taxon>Eukaryota</taxon>
        <taxon>Fungi</taxon>
        <taxon>Fungi incertae sedis</taxon>
        <taxon>Mucoromycota</taxon>
        <taxon>Mucoromycotina</taxon>
        <taxon>Mucoromycetes</taxon>
        <taxon>Mucorales</taxon>
        <taxon>Mucorineae</taxon>
        <taxon>Mucoraceae</taxon>
        <taxon>Helicostylum</taxon>
    </lineage>
</organism>
<gene>
    <name evidence="1" type="ORF">HPULCUR_001828</name>
</gene>
<evidence type="ECO:0008006" key="3">
    <source>
        <dbReference type="Google" id="ProtNLM"/>
    </source>
</evidence>
<accession>A0ABP9XNU4</accession>
<evidence type="ECO:0000313" key="1">
    <source>
        <dbReference type="EMBL" id="GAA5796456.1"/>
    </source>
</evidence>
<reference evidence="1 2" key="1">
    <citation type="submission" date="2024-04" db="EMBL/GenBank/DDBJ databases">
        <title>genome sequences of Mucor flavus KT1a and Helicostylum pulchrum KT1b strains isolation_sourced from the surface of a dry-aged beef.</title>
        <authorList>
            <person name="Toyotome T."/>
            <person name="Hosono M."/>
            <person name="Torimaru M."/>
            <person name="Fukuda K."/>
            <person name="Mikami N."/>
        </authorList>
    </citation>
    <scope>NUCLEOTIDE SEQUENCE [LARGE SCALE GENOMIC DNA]</scope>
    <source>
        <strain evidence="1 2">KT1b</strain>
    </source>
</reference>
<evidence type="ECO:0000313" key="2">
    <source>
        <dbReference type="Proteomes" id="UP001476247"/>
    </source>
</evidence>
<name>A0ABP9XNU4_9FUNG</name>